<dbReference type="GO" id="GO:0001164">
    <property type="term" value="F:RNA polymerase I core promoter sequence-specific DNA binding"/>
    <property type="evidence" value="ECO:0007669"/>
    <property type="project" value="InterPro"/>
</dbReference>
<evidence type="ECO:0000313" key="17">
    <source>
        <dbReference type="RefSeq" id="XP_013881925.1"/>
    </source>
</evidence>
<dbReference type="InParanoid" id="A0A2I4CPJ7"/>
<feature type="domain" description="Rrn7/TAF1B N-terminal cyclin" evidence="14">
    <location>
        <begin position="80"/>
        <end position="234"/>
    </location>
</feature>
<evidence type="ECO:0000256" key="8">
    <source>
        <dbReference type="ARBA" id="ARBA00023125"/>
    </source>
</evidence>
<feature type="region of interest" description="Disordered" evidence="12">
    <location>
        <begin position="133"/>
        <end position="162"/>
    </location>
</feature>
<dbReference type="InterPro" id="IPR048538">
    <property type="entry name" value="Rrn7_cyclin_C"/>
</dbReference>
<keyword evidence="4" id="KW-0479">Metal-binding</keyword>
<evidence type="ECO:0000256" key="12">
    <source>
        <dbReference type="SAM" id="MobiDB-lite"/>
    </source>
</evidence>
<evidence type="ECO:0000256" key="6">
    <source>
        <dbReference type="ARBA" id="ARBA00022833"/>
    </source>
</evidence>
<dbReference type="Proteomes" id="UP000192220">
    <property type="component" value="Unplaced"/>
</dbReference>
<dbReference type="GO" id="GO:0005668">
    <property type="term" value="C:RNA polymerase transcription factor SL1 complex"/>
    <property type="evidence" value="ECO:0007669"/>
    <property type="project" value="TreeGrafter"/>
</dbReference>
<evidence type="ECO:0000256" key="1">
    <source>
        <dbReference type="ARBA" id="ARBA00004604"/>
    </source>
</evidence>
<dbReference type="OrthoDB" id="10069252at2759"/>
<feature type="domain" description="Rrn7/TAF1B C-terminal cyclin" evidence="15">
    <location>
        <begin position="251"/>
        <end position="428"/>
    </location>
</feature>
<dbReference type="Pfam" id="PF20644">
    <property type="entry name" value="Rrn7_cyclin_N"/>
    <property type="match status" value="1"/>
</dbReference>
<keyword evidence="16" id="KW-1185">Reference proteome</keyword>
<evidence type="ECO:0000256" key="9">
    <source>
        <dbReference type="ARBA" id="ARBA00023163"/>
    </source>
</evidence>
<comment type="similarity">
    <text evidence="2">Belongs to the RRN7/TAF1B family.</text>
</comment>
<name>A0A2I4CPJ7_AUSLI</name>
<keyword evidence="9" id="KW-0804">Transcription</keyword>
<keyword evidence="6" id="KW-0862">Zinc</keyword>
<keyword evidence="7" id="KW-0805">Transcription regulation</keyword>
<feature type="region of interest" description="Disordered" evidence="12">
    <location>
        <begin position="542"/>
        <end position="563"/>
    </location>
</feature>
<dbReference type="InterPro" id="IPR021752">
    <property type="entry name" value="TF_Rrn7_Zf"/>
</dbReference>
<dbReference type="GeneID" id="106530772"/>
<dbReference type="FunCoup" id="A0A2I4CPJ7">
    <property type="interactions" value="513"/>
</dbReference>
<dbReference type="Pfam" id="PF20645">
    <property type="entry name" value="Rrn7_cyclin_C"/>
    <property type="match status" value="1"/>
</dbReference>
<evidence type="ECO:0000256" key="4">
    <source>
        <dbReference type="ARBA" id="ARBA00022723"/>
    </source>
</evidence>
<proteinExistence type="inferred from homology"/>
<dbReference type="KEGG" id="alim:106530772"/>
<dbReference type="GO" id="GO:0008270">
    <property type="term" value="F:zinc ion binding"/>
    <property type="evidence" value="ECO:0007669"/>
    <property type="project" value="UniProtKB-KW"/>
</dbReference>
<evidence type="ECO:0000256" key="3">
    <source>
        <dbReference type="ARBA" id="ARBA00018994"/>
    </source>
</evidence>
<dbReference type="InterPro" id="IPR033599">
    <property type="entry name" value="TAF1B/Rrn7"/>
</dbReference>
<dbReference type="GO" id="GO:0042790">
    <property type="term" value="P:nucleolar large rRNA transcription by RNA polymerase I"/>
    <property type="evidence" value="ECO:0007669"/>
    <property type="project" value="TreeGrafter"/>
</dbReference>
<accession>A0A2I4CPJ7</accession>
<evidence type="ECO:0000259" key="15">
    <source>
        <dbReference type="Pfam" id="PF20645"/>
    </source>
</evidence>
<evidence type="ECO:0000256" key="7">
    <source>
        <dbReference type="ARBA" id="ARBA00023015"/>
    </source>
</evidence>
<feature type="domain" description="RRN7-type" evidence="13">
    <location>
        <begin position="8"/>
        <end position="39"/>
    </location>
</feature>
<dbReference type="GO" id="GO:0070860">
    <property type="term" value="C:RNA polymerase I core factor complex"/>
    <property type="evidence" value="ECO:0007669"/>
    <property type="project" value="InterPro"/>
</dbReference>
<evidence type="ECO:0000259" key="14">
    <source>
        <dbReference type="Pfam" id="PF20644"/>
    </source>
</evidence>
<sequence length="563" mass="64355">MDEEHTAGYREPCAQCAEVNWGISDEGRFYCRSCHNVIERTREAEVLTFQQGTSRVTTIKKGPRTKKEGTGYTWTVCEGFQFILTMQADALLRLGLSPRFKDEVLCQLWRLFLQKSQQAYCQNQATNFKFGPKGMESDSDSAAESITWTTDGESNPPSTAGSDAEIFSDWTSSEGFTDPVAPRRRCRNPMSMRKTLALIHLALMWSHEELTLSDLLRLVKEGFVPYVNAFEHLPEEMKLFGSEALIFSTESIPSYSSVHKEAQDLVLFLDLPAPPPVSPQSLLHPTRLSLRYLMDANLPDDLHRWVCQLLERVGVADKTSRPVLPRYDLQTAAAIIVTMKLMVGLNDRTEWDLSNAVGHQDSSEDLFSFRRWFRLVQTALSRAQQNRDQDLSRKQWKPKNPIIVSRKDKSRSLKRKRVSEQLQATFERVSSCPAGVQDVAPSSFRFCWGDEDGSDGPSLHHMKLDQVLTQKGQVLTHLNGSYWHTLLQPCRLRRCSARRRFLELQPTLPRSFGWLLLLFSFLLDVEPWSLFKEVLKVESQLLDSPPDRTHSGRREGSTKRPKK</sequence>
<feature type="compositionally biased region" description="Polar residues" evidence="12">
    <location>
        <begin position="140"/>
        <end position="161"/>
    </location>
</feature>
<dbReference type="PANTHER" id="PTHR31576">
    <property type="entry name" value="TATA BOX-BINDING PROTEIN-ASSOCIATED FACTOR RNA POLYMERASE I SUBUNIT B"/>
    <property type="match status" value="1"/>
</dbReference>
<gene>
    <name evidence="17" type="primary">taf1b</name>
</gene>
<keyword evidence="10" id="KW-0539">Nucleus</keyword>
<dbReference type="AlphaFoldDB" id="A0A2I4CPJ7"/>
<organism evidence="16 17">
    <name type="scientific">Austrofundulus limnaeus</name>
    <name type="common">Annual killifish</name>
    <dbReference type="NCBI Taxonomy" id="52670"/>
    <lineage>
        <taxon>Eukaryota</taxon>
        <taxon>Metazoa</taxon>
        <taxon>Chordata</taxon>
        <taxon>Craniata</taxon>
        <taxon>Vertebrata</taxon>
        <taxon>Euteleostomi</taxon>
        <taxon>Actinopterygii</taxon>
        <taxon>Neopterygii</taxon>
        <taxon>Teleostei</taxon>
        <taxon>Neoteleostei</taxon>
        <taxon>Acanthomorphata</taxon>
        <taxon>Ovalentaria</taxon>
        <taxon>Atherinomorphae</taxon>
        <taxon>Cyprinodontiformes</taxon>
        <taxon>Rivulidae</taxon>
        <taxon>Austrofundulus</taxon>
    </lineage>
</organism>
<keyword evidence="8" id="KW-0238">DNA-binding</keyword>
<dbReference type="InterPro" id="IPR048540">
    <property type="entry name" value="Rrn7_cyclin_N"/>
</dbReference>
<evidence type="ECO:0000256" key="10">
    <source>
        <dbReference type="ARBA" id="ARBA00023242"/>
    </source>
</evidence>
<evidence type="ECO:0000256" key="2">
    <source>
        <dbReference type="ARBA" id="ARBA00006899"/>
    </source>
</evidence>
<protein>
    <recommendedName>
        <fullName evidence="3">TATA box-binding protein-associated factor RNA polymerase I subunit B</fullName>
    </recommendedName>
    <alternativeName>
        <fullName evidence="11">TATA box-binding protein-associated factor 1B</fullName>
    </alternativeName>
</protein>
<dbReference type="PANTHER" id="PTHR31576:SF2">
    <property type="entry name" value="TATA BOX-BINDING PROTEIN-ASSOCIATED FACTOR RNA POLYMERASE I SUBUNIT B"/>
    <property type="match status" value="1"/>
</dbReference>
<reference evidence="17" key="1">
    <citation type="submission" date="2025-08" db="UniProtKB">
        <authorList>
            <consortium name="RefSeq"/>
        </authorList>
    </citation>
    <scope>IDENTIFICATION</scope>
    <source>
        <strain evidence="17">Quisiro</strain>
    </source>
</reference>
<dbReference type="Pfam" id="PF11781">
    <property type="entry name" value="Zn_ribbon_RRN7"/>
    <property type="match status" value="1"/>
</dbReference>
<feature type="compositionally biased region" description="Basic and acidic residues" evidence="12">
    <location>
        <begin position="545"/>
        <end position="563"/>
    </location>
</feature>
<dbReference type="RefSeq" id="XP_013881925.1">
    <property type="nucleotide sequence ID" value="XM_014026471.1"/>
</dbReference>
<evidence type="ECO:0000256" key="11">
    <source>
        <dbReference type="ARBA" id="ARBA00032500"/>
    </source>
</evidence>
<dbReference type="STRING" id="52670.A0A2I4CPJ7"/>
<evidence type="ECO:0000256" key="5">
    <source>
        <dbReference type="ARBA" id="ARBA00022771"/>
    </source>
</evidence>
<dbReference type="CTD" id="9014"/>
<evidence type="ECO:0000313" key="16">
    <source>
        <dbReference type="Proteomes" id="UP000192220"/>
    </source>
</evidence>
<comment type="subcellular location">
    <subcellularLocation>
        <location evidence="1">Nucleus</location>
        <location evidence="1">Nucleolus</location>
    </subcellularLocation>
</comment>
<evidence type="ECO:0000259" key="13">
    <source>
        <dbReference type="Pfam" id="PF11781"/>
    </source>
</evidence>
<keyword evidence="5" id="KW-0863">Zinc-finger</keyword>